<dbReference type="Proteomes" id="UP000186601">
    <property type="component" value="Unassembled WGS sequence"/>
</dbReference>
<evidence type="ECO:0000259" key="2">
    <source>
        <dbReference type="Pfam" id="PF26147"/>
    </source>
</evidence>
<dbReference type="OrthoDB" id="5598028at2759"/>
<gene>
    <name evidence="3" type="ORF">PHLCEN_2v12505</name>
</gene>
<feature type="compositionally biased region" description="Basic residues" evidence="1">
    <location>
        <begin position="1"/>
        <end position="11"/>
    </location>
</feature>
<feature type="compositionally biased region" description="Basic and acidic residues" evidence="1">
    <location>
        <begin position="659"/>
        <end position="669"/>
    </location>
</feature>
<feature type="compositionally biased region" description="Polar residues" evidence="1">
    <location>
        <begin position="577"/>
        <end position="593"/>
    </location>
</feature>
<evidence type="ECO:0000313" key="3">
    <source>
        <dbReference type="EMBL" id="PSR71652.1"/>
    </source>
</evidence>
<feature type="compositionally biased region" description="Low complexity" evidence="1">
    <location>
        <begin position="599"/>
        <end position="611"/>
    </location>
</feature>
<organism evidence="3 4">
    <name type="scientific">Hermanssonia centrifuga</name>
    <dbReference type="NCBI Taxonomy" id="98765"/>
    <lineage>
        <taxon>Eukaryota</taxon>
        <taxon>Fungi</taxon>
        <taxon>Dikarya</taxon>
        <taxon>Basidiomycota</taxon>
        <taxon>Agaricomycotina</taxon>
        <taxon>Agaricomycetes</taxon>
        <taxon>Polyporales</taxon>
        <taxon>Meruliaceae</taxon>
        <taxon>Hermanssonia</taxon>
    </lineage>
</organism>
<dbReference type="EMBL" id="MLYV02001259">
    <property type="protein sequence ID" value="PSR71652.1"/>
    <property type="molecule type" value="Genomic_DNA"/>
</dbReference>
<keyword evidence="4" id="KW-1185">Reference proteome</keyword>
<feature type="compositionally biased region" description="Polar residues" evidence="1">
    <location>
        <begin position="156"/>
        <end position="172"/>
    </location>
</feature>
<evidence type="ECO:0000313" key="4">
    <source>
        <dbReference type="Proteomes" id="UP000186601"/>
    </source>
</evidence>
<sequence>MTTKSTRRNPKWRNSQFLSGSTQPATSISRVIAQPLQGSPLRSAIDGLPSVSNSSDAGSLYSVNEMSRKHERNEEATAGETDPQKTAVEDPGLNKLLRVASAPPADLEGHGDQEVTETDSVDSTASKPTPLVESAPTADTLVVIPDPPANMPFPSASPTTTAKLDSTSTSPKVSWFNSLSFARGKDIQRQTNGAEGVALDMKAVESPSSSPQQIAETSPSSPPLQRPDCARANSDPNSVISSVDDEVHLAKVLSAADCAPALVDPIHASVEPTHPSGEEERERTLSVSSLNPSTSRFMLRMPLLGRPKIPLEQVVRADRENKKPITVYMKETDEASSHADANKGVGSIPNVTISSPQPSSETLSHPHPQSQDNSNDISMTESPSSPHNDENLPSTDNRQAPTVPQAVSTSSSWWGYLGWSDTDTQGDPISAAVQDGHLGHDSGNAPSQASQSEGSEETTEQSKPVPEDHINVGRNEVAAALPEAVSKIEDPSSPTVKTTPDIGNTKPASLFSAETIMSQGSAWYSPWGWYATSPVVPSSPGAKKAEQLEDAHEYEHSKTESEMVKEEALAREDLPTSEPNTTHQTQATLSPSEEVTLKPSSPSPSSLLNPIESSISTQRSGWASFFMSNTLLTKTITNESHERDENGMEVMEVDEREDKEETPKPDERQAVPSQAMMIVAGKKRQATSLPSSPTSKSPPSRPQTSKEREPKKSGPPAPPLTNSETIKKETANPTMARSSSPTPSGKSGTSTPGGPNAHPPNLVLPTWKDTFLSAPRSNVPPPPTPPATQKGKLGKTFDFVSGVLFSGSKGDERAHGSVKARGKQKERNRDQEFLLFGNELPKALDIIDQTFSPEVLNEKCRVVVIGVAGWSPGAVIRTIAGGLPSSSSKFVDMSCSALERFEEDHGFKFKKITKIPLEGDGTIERKVAKVHTHLLGNEQWVDDLHAADVIFVATHSQGSIVVTHLLDKLIREGHILTPRNVDTLSSTAAAIVPGGSVPLPASLTRTQKICCLALCGIHLGPLRYLKTSSLLQPYIQYFENAAAGELFDFQNTETPVSQNYVKALRTVMDHGTKMVYVASLNDQVVPIYSGLFTAASHPRILRALYIDGDAYHSSDFLSNLLVLLIRIMNSGLSDSGLLAHLSEATAGTLSGVGHSTAYEEPATYSLAVDYLFLTTDGTDERTDLVVEGFNAVNEQNDYEVCRG</sequence>
<feature type="region of interest" description="Disordered" evidence="1">
    <location>
        <begin position="637"/>
        <end position="793"/>
    </location>
</feature>
<name>A0A2R6NI56_9APHY</name>
<feature type="region of interest" description="Disordered" evidence="1">
    <location>
        <begin position="537"/>
        <end position="611"/>
    </location>
</feature>
<feature type="compositionally biased region" description="Low complexity" evidence="1">
    <location>
        <begin position="738"/>
        <end position="755"/>
    </location>
</feature>
<proteinExistence type="predicted"/>
<dbReference type="PANTHER" id="PTHR47349">
    <property type="entry name" value="CHROMOSOME 8, WHOLE GENOME SHOTGUN SEQUENCE"/>
    <property type="match status" value="1"/>
</dbReference>
<feature type="compositionally biased region" description="Polar residues" evidence="1">
    <location>
        <begin position="492"/>
        <end position="502"/>
    </location>
</feature>
<feature type="region of interest" description="Disordered" evidence="1">
    <location>
        <begin position="1"/>
        <end position="172"/>
    </location>
</feature>
<feature type="compositionally biased region" description="Basic and acidic residues" evidence="1">
    <location>
        <begin position="66"/>
        <end position="75"/>
    </location>
</feature>
<dbReference type="Pfam" id="PF26147">
    <property type="entry name" value="AB_HYDROLASE_YMC0-YMC35"/>
    <property type="match status" value="2"/>
</dbReference>
<dbReference type="PANTHER" id="PTHR47349:SF1">
    <property type="entry name" value="AER328WP"/>
    <property type="match status" value="1"/>
</dbReference>
<feature type="compositionally biased region" description="Polar residues" evidence="1">
    <location>
        <begin position="206"/>
        <end position="219"/>
    </location>
</feature>
<dbReference type="InterPro" id="IPR058933">
    <property type="entry name" value="YMC020W-like_ab_hydrolase"/>
</dbReference>
<feature type="compositionally biased region" description="Polar residues" evidence="1">
    <location>
        <begin position="50"/>
        <end position="65"/>
    </location>
</feature>
<reference evidence="3 4" key="1">
    <citation type="submission" date="2018-02" db="EMBL/GenBank/DDBJ databases">
        <title>Genome sequence of the basidiomycete white-rot fungus Phlebia centrifuga.</title>
        <authorList>
            <person name="Granchi Z."/>
            <person name="Peng M."/>
            <person name="de Vries R.P."/>
            <person name="Hilden K."/>
            <person name="Makela M.R."/>
            <person name="Grigoriev I."/>
            <person name="Riley R."/>
        </authorList>
    </citation>
    <scope>NUCLEOTIDE SEQUENCE [LARGE SCALE GENOMIC DNA]</scope>
    <source>
        <strain evidence="3 4">FBCC195</strain>
    </source>
</reference>
<feature type="region of interest" description="Disordered" evidence="1">
    <location>
        <begin position="425"/>
        <end position="506"/>
    </location>
</feature>
<feature type="compositionally biased region" description="Basic and acidic residues" evidence="1">
    <location>
        <begin position="543"/>
        <end position="574"/>
    </location>
</feature>
<protein>
    <recommendedName>
        <fullName evidence="2">YMC020W-like alpha/beta hydrolase domain-containing protein</fullName>
    </recommendedName>
</protein>
<feature type="compositionally biased region" description="Low complexity" evidence="1">
    <location>
        <begin position="687"/>
        <end position="698"/>
    </location>
</feature>
<feature type="domain" description="YMC020W-like alpha/beta hydrolase" evidence="2">
    <location>
        <begin position="1004"/>
        <end position="1197"/>
    </location>
</feature>
<evidence type="ECO:0000256" key="1">
    <source>
        <dbReference type="SAM" id="MobiDB-lite"/>
    </source>
</evidence>
<feature type="region of interest" description="Disordered" evidence="1">
    <location>
        <begin position="185"/>
        <end position="240"/>
    </location>
</feature>
<feature type="compositionally biased region" description="Polar residues" evidence="1">
    <location>
        <begin position="12"/>
        <end position="29"/>
    </location>
</feature>
<feature type="region of interest" description="Disordered" evidence="1">
    <location>
        <begin position="332"/>
        <end position="409"/>
    </location>
</feature>
<feature type="region of interest" description="Disordered" evidence="1">
    <location>
        <begin position="266"/>
        <end position="290"/>
    </location>
</feature>
<feature type="domain" description="YMC020W-like alpha/beta hydrolase" evidence="2">
    <location>
        <begin position="861"/>
        <end position="977"/>
    </location>
</feature>
<feature type="compositionally biased region" description="Basic and acidic residues" evidence="1">
    <location>
        <begin position="332"/>
        <end position="341"/>
    </location>
</feature>
<dbReference type="AlphaFoldDB" id="A0A2R6NI56"/>
<dbReference type="InterPro" id="IPR058934">
    <property type="entry name" value="YMC020W-like"/>
</dbReference>
<accession>A0A2R6NI56</accession>
<feature type="compositionally biased region" description="Polar residues" evidence="1">
    <location>
        <begin position="349"/>
        <end position="409"/>
    </location>
</feature>
<comment type="caution">
    <text evidence="3">The sequence shown here is derived from an EMBL/GenBank/DDBJ whole genome shotgun (WGS) entry which is preliminary data.</text>
</comment>